<comment type="subcellular location">
    <subcellularLocation>
        <location evidence="1">Endoplasmic reticulum membrane</location>
        <topology evidence="1">Multi-pass membrane protein</topology>
    </subcellularLocation>
</comment>
<dbReference type="Pfam" id="PF11712">
    <property type="entry name" value="Vma12"/>
    <property type="match status" value="1"/>
</dbReference>
<protein>
    <submittedName>
        <fullName evidence="8">Transmembrane protein 199</fullName>
    </submittedName>
</protein>
<dbReference type="Proteomes" id="UP000095282">
    <property type="component" value="Unplaced"/>
</dbReference>
<dbReference type="STRING" id="1561998.A0A1I7TSZ8"/>
<proteinExistence type="predicted"/>
<reference evidence="8" key="1">
    <citation type="submission" date="2016-11" db="UniProtKB">
        <authorList>
            <consortium name="WormBaseParasite"/>
        </authorList>
    </citation>
    <scope>IDENTIFICATION</scope>
</reference>
<dbReference type="GO" id="GO:0005789">
    <property type="term" value="C:endoplasmic reticulum membrane"/>
    <property type="evidence" value="ECO:0007669"/>
    <property type="project" value="UniProtKB-SubCell"/>
</dbReference>
<sequence length="224" mass="25921">MAQWNVSEGDKDLLRNLVSRSKQKITPEVTKSCKEFYKKDVVSYEDLVNIKTKLPDDIPVFVFFDRLTLKHEDHTYHASEEFRKKTEQLKIQQEQDSYKRLIRDIDPAQKYGRTDHMENFGTEMRAVNRQMISVINVVITVVGAFFFGFSGVTYAYPHLKLDLPTRFIIGLVPATIVFFCDLYFVIKGMDMDETTGTQTNEPGNVQPHSPATFSFKNMEAKKND</sequence>
<dbReference type="WBParaSite" id="Csp11.Scaffold629.g11469.t1">
    <property type="protein sequence ID" value="Csp11.Scaffold629.g11469.t1"/>
    <property type="gene ID" value="Csp11.Scaffold629.g11469"/>
</dbReference>
<feature type="transmembrane region" description="Helical" evidence="6">
    <location>
        <begin position="134"/>
        <end position="155"/>
    </location>
</feature>
<keyword evidence="7" id="KW-1185">Reference proteome</keyword>
<keyword evidence="2 6" id="KW-0812">Transmembrane</keyword>
<feature type="transmembrane region" description="Helical" evidence="6">
    <location>
        <begin position="167"/>
        <end position="186"/>
    </location>
</feature>
<dbReference type="PANTHER" id="PTHR31394">
    <property type="entry name" value="TRANSMEMBRANE PROTEIN 199"/>
    <property type="match status" value="1"/>
</dbReference>
<evidence type="ECO:0000256" key="4">
    <source>
        <dbReference type="ARBA" id="ARBA00022989"/>
    </source>
</evidence>
<accession>A0A1I7TSZ8</accession>
<evidence type="ECO:0000256" key="5">
    <source>
        <dbReference type="ARBA" id="ARBA00023136"/>
    </source>
</evidence>
<keyword evidence="5 6" id="KW-0472">Membrane</keyword>
<evidence type="ECO:0000256" key="6">
    <source>
        <dbReference type="SAM" id="Phobius"/>
    </source>
</evidence>
<keyword evidence="4 6" id="KW-1133">Transmembrane helix</keyword>
<evidence type="ECO:0000256" key="3">
    <source>
        <dbReference type="ARBA" id="ARBA00022824"/>
    </source>
</evidence>
<dbReference type="GO" id="GO:0070072">
    <property type="term" value="P:vacuolar proton-transporting V-type ATPase complex assembly"/>
    <property type="evidence" value="ECO:0007669"/>
    <property type="project" value="InterPro"/>
</dbReference>
<evidence type="ECO:0000313" key="7">
    <source>
        <dbReference type="Proteomes" id="UP000095282"/>
    </source>
</evidence>
<evidence type="ECO:0000313" key="8">
    <source>
        <dbReference type="WBParaSite" id="Csp11.Scaffold629.g11469.t1"/>
    </source>
</evidence>
<dbReference type="AlphaFoldDB" id="A0A1I7TSZ8"/>
<dbReference type="PANTHER" id="PTHR31394:SF1">
    <property type="entry name" value="TRANSMEMBRANE PROTEIN 199"/>
    <property type="match status" value="1"/>
</dbReference>
<dbReference type="eggNOG" id="ENOG502RXKD">
    <property type="taxonomic scope" value="Eukaryota"/>
</dbReference>
<dbReference type="InterPro" id="IPR021013">
    <property type="entry name" value="ATPase_Vma12"/>
</dbReference>
<keyword evidence="3" id="KW-0256">Endoplasmic reticulum</keyword>
<name>A0A1I7TSZ8_9PELO</name>
<evidence type="ECO:0000256" key="2">
    <source>
        <dbReference type="ARBA" id="ARBA00022692"/>
    </source>
</evidence>
<organism evidence="7 8">
    <name type="scientific">Caenorhabditis tropicalis</name>
    <dbReference type="NCBI Taxonomy" id="1561998"/>
    <lineage>
        <taxon>Eukaryota</taxon>
        <taxon>Metazoa</taxon>
        <taxon>Ecdysozoa</taxon>
        <taxon>Nematoda</taxon>
        <taxon>Chromadorea</taxon>
        <taxon>Rhabditida</taxon>
        <taxon>Rhabditina</taxon>
        <taxon>Rhabditomorpha</taxon>
        <taxon>Rhabditoidea</taxon>
        <taxon>Rhabditidae</taxon>
        <taxon>Peloderinae</taxon>
        <taxon>Caenorhabditis</taxon>
    </lineage>
</organism>
<evidence type="ECO:0000256" key="1">
    <source>
        <dbReference type="ARBA" id="ARBA00004477"/>
    </source>
</evidence>